<proteinExistence type="predicted"/>
<comment type="caution">
    <text evidence="1">The sequence shown here is derived from an EMBL/GenBank/DDBJ whole genome shotgun (WGS) entry which is preliminary data.</text>
</comment>
<gene>
    <name evidence="1" type="ORF">H9647_14550</name>
</gene>
<dbReference type="PANTHER" id="PTHR34822:SF1">
    <property type="entry name" value="GRPB FAMILY PROTEIN"/>
    <property type="match status" value="1"/>
</dbReference>
<keyword evidence="2" id="KW-1185">Reference proteome</keyword>
<name>A0ABR8T0M7_9BACL</name>
<evidence type="ECO:0000313" key="2">
    <source>
        <dbReference type="Proteomes" id="UP000608071"/>
    </source>
</evidence>
<reference evidence="1 2" key="1">
    <citation type="submission" date="2020-08" db="EMBL/GenBank/DDBJ databases">
        <title>A Genomic Blueprint of the Chicken Gut Microbiome.</title>
        <authorList>
            <person name="Gilroy R."/>
            <person name="Ravi A."/>
            <person name="Getino M."/>
            <person name="Pursley I."/>
            <person name="Horton D.L."/>
            <person name="Alikhan N.-F."/>
            <person name="Baker D."/>
            <person name="Gharbi K."/>
            <person name="Hall N."/>
            <person name="Watson M."/>
            <person name="Adriaenssens E.M."/>
            <person name="Foster-Nyarko E."/>
            <person name="Jarju S."/>
            <person name="Secka A."/>
            <person name="Antonio M."/>
            <person name="Oren A."/>
            <person name="Chaudhuri R."/>
            <person name="La Ragione R.M."/>
            <person name="Hildebrand F."/>
            <person name="Pallen M.J."/>
        </authorList>
    </citation>
    <scope>NUCLEOTIDE SEQUENCE [LARGE SCALE GENOMIC DNA]</scope>
    <source>
        <strain evidence="1 2">Sa2BVA9</strain>
    </source>
</reference>
<protein>
    <submittedName>
        <fullName evidence="1">GrpB family protein</fullName>
    </submittedName>
</protein>
<dbReference type="PANTHER" id="PTHR34822">
    <property type="entry name" value="GRPB DOMAIN PROTEIN (AFU_ORTHOLOGUE AFUA_1G01530)"/>
    <property type="match status" value="1"/>
</dbReference>
<dbReference type="SUPFAM" id="SSF81301">
    <property type="entry name" value="Nucleotidyltransferase"/>
    <property type="match status" value="1"/>
</dbReference>
<dbReference type="Pfam" id="PF04229">
    <property type="entry name" value="GrpB"/>
    <property type="match status" value="1"/>
</dbReference>
<dbReference type="EMBL" id="JACSQL010000006">
    <property type="protein sequence ID" value="MBD7969291.1"/>
    <property type="molecule type" value="Genomic_DNA"/>
</dbReference>
<accession>A0ABR8T0M7</accession>
<organism evidence="1 2">
    <name type="scientific">Paenibacillus gallinarum</name>
    <dbReference type="NCBI Taxonomy" id="2762232"/>
    <lineage>
        <taxon>Bacteria</taxon>
        <taxon>Bacillati</taxon>
        <taxon>Bacillota</taxon>
        <taxon>Bacilli</taxon>
        <taxon>Bacillales</taxon>
        <taxon>Paenibacillaceae</taxon>
        <taxon>Paenibacillus</taxon>
    </lineage>
</organism>
<sequence length="187" mass="21446">MNPKPVIIEEYNEEWPKAFKLIESALSDELDGLVIRIEHVGSTSVPGLAAKPIIDIDVVIESMDYLAKVIKKLDLLGYLHEGDLGIKNREAFARRDIYVPYSSEGNVQYEHHLYVCDEESVELNRHIMFRDILKNNPLLASEYANLKIELSNNFTLNRKAYTEGKTEFVTRVMNDILRHTPKDGIND</sequence>
<evidence type="ECO:0000313" key="1">
    <source>
        <dbReference type="EMBL" id="MBD7969291.1"/>
    </source>
</evidence>
<dbReference type="Proteomes" id="UP000608071">
    <property type="component" value="Unassembled WGS sequence"/>
</dbReference>
<dbReference type="Gene3D" id="3.30.460.10">
    <property type="entry name" value="Beta Polymerase, domain 2"/>
    <property type="match status" value="1"/>
</dbReference>
<dbReference type="InterPro" id="IPR007344">
    <property type="entry name" value="GrpB/CoaE"/>
</dbReference>
<dbReference type="InterPro" id="IPR043519">
    <property type="entry name" value="NT_sf"/>
</dbReference>